<comment type="caution">
    <text evidence="3">The sequence shown here is derived from an EMBL/GenBank/DDBJ whole genome shotgun (WGS) entry which is preliminary data.</text>
</comment>
<dbReference type="AlphaFoldDB" id="A0A438JF62"/>
<dbReference type="PANTHER" id="PTHR37610:SF75">
    <property type="entry name" value="RETROTRANSPOSON COPIA-LIKE N-TERMINAL DOMAIN-CONTAINING PROTEIN"/>
    <property type="match status" value="1"/>
</dbReference>
<evidence type="ECO:0000313" key="3">
    <source>
        <dbReference type="EMBL" id="RVX07574.1"/>
    </source>
</evidence>
<proteinExistence type="predicted"/>
<dbReference type="PANTHER" id="PTHR37610">
    <property type="entry name" value="CCHC-TYPE DOMAIN-CONTAINING PROTEIN"/>
    <property type="match status" value="1"/>
</dbReference>
<name>A0A438JF62_VITVI</name>
<evidence type="ECO:0000259" key="2">
    <source>
        <dbReference type="Pfam" id="PF14244"/>
    </source>
</evidence>
<dbReference type="Proteomes" id="UP000288805">
    <property type="component" value="Unassembled WGS sequence"/>
</dbReference>
<sequence>MTGANKSSVSSGVARGTPPVSTVSLNGSANPSVQLTVHKLNGKNYLEWVQSIKLVINGKRKLGHLNGETTKPADNNPMLKAWRSKNSLVTAWLINSMDPSIGKRYLFLPTARDSKQGEQEVTRYYKAMKGLWQELDLCYEEEWDCPTKNVRHMKRMENDKRICILGSHDKIEGMRRSSVSTAINFGIKRDMLDSIWEATKLEAEVIQPDQPTQPLFTSLPS</sequence>
<dbReference type="EMBL" id="QGNW01000045">
    <property type="protein sequence ID" value="RVX07574.1"/>
    <property type="molecule type" value="Genomic_DNA"/>
</dbReference>
<dbReference type="InterPro" id="IPR029472">
    <property type="entry name" value="Copia-like_N"/>
</dbReference>
<evidence type="ECO:0000256" key="1">
    <source>
        <dbReference type="SAM" id="MobiDB-lite"/>
    </source>
</evidence>
<evidence type="ECO:0000313" key="4">
    <source>
        <dbReference type="Proteomes" id="UP000288805"/>
    </source>
</evidence>
<dbReference type="Pfam" id="PF14244">
    <property type="entry name" value="Retrotran_gag_3"/>
    <property type="match status" value="1"/>
</dbReference>
<feature type="region of interest" description="Disordered" evidence="1">
    <location>
        <begin position="1"/>
        <end position="28"/>
    </location>
</feature>
<reference evidence="3 4" key="1">
    <citation type="journal article" date="2018" name="PLoS Genet.">
        <title>Population sequencing reveals clonal diversity and ancestral inbreeding in the grapevine cultivar Chardonnay.</title>
        <authorList>
            <person name="Roach M.J."/>
            <person name="Johnson D.L."/>
            <person name="Bohlmann J."/>
            <person name="van Vuuren H.J."/>
            <person name="Jones S.J."/>
            <person name="Pretorius I.S."/>
            <person name="Schmidt S.A."/>
            <person name="Borneman A.R."/>
        </authorList>
    </citation>
    <scope>NUCLEOTIDE SEQUENCE [LARGE SCALE GENOMIC DNA]</scope>
    <source>
        <strain evidence="4">cv. Chardonnay</strain>
        <tissue evidence="3">Leaf</tissue>
    </source>
</reference>
<accession>A0A438JF62</accession>
<feature type="compositionally biased region" description="Polar residues" evidence="1">
    <location>
        <begin position="1"/>
        <end position="11"/>
    </location>
</feature>
<gene>
    <name evidence="3" type="ORF">CK203_025135</name>
</gene>
<protein>
    <recommendedName>
        <fullName evidence="2">Retrotransposon Copia-like N-terminal domain-containing protein</fullName>
    </recommendedName>
</protein>
<feature type="domain" description="Retrotransposon Copia-like N-terminal" evidence="2">
    <location>
        <begin position="28"/>
        <end position="73"/>
    </location>
</feature>
<feature type="compositionally biased region" description="Polar residues" evidence="1">
    <location>
        <begin position="19"/>
        <end position="28"/>
    </location>
</feature>
<organism evidence="3 4">
    <name type="scientific">Vitis vinifera</name>
    <name type="common">Grape</name>
    <dbReference type="NCBI Taxonomy" id="29760"/>
    <lineage>
        <taxon>Eukaryota</taxon>
        <taxon>Viridiplantae</taxon>
        <taxon>Streptophyta</taxon>
        <taxon>Embryophyta</taxon>
        <taxon>Tracheophyta</taxon>
        <taxon>Spermatophyta</taxon>
        <taxon>Magnoliopsida</taxon>
        <taxon>eudicotyledons</taxon>
        <taxon>Gunneridae</taxon>
        <taxon>Pentapetalae</taxon>
        <taxon>rosids</taxon>
        <taxon>Vitales</taxon>
        <taxon>Vitaceae</taxon>
        <taxon>Viteae</taxon>
        <taxon>Vitis</taxon>
    </lineage>
</organism>